<organism evidence="1 2">
    <name type="scientific">Bradyrhizobium japonicum</name>
    <dbReference type="NCBI Taxonomy" id="375"/>
    <lineage>
        <taxon>Bacteria</taxon>
        <taxon>Pseudomonadati</taxon>
        <taxon>Pseudomonadota</taxon>
        <taxon>Alphaproteobacteria</taxon>
        <taxon>Hyphomicrobiales</taxon>
        <taxon>Nitrobacteraceae</taxon>
        <taxon>Bradyrhizobium</taxon>
    </lineage>
</organism>
<dbReference type="Proteomes" id="UP000030377">
    <property type="component" value="Unassembled WGS sequence"/>
</dbReference>
<dbReference type="CDD" id="cd06325">
    <property type="entry name" value="PBP1_ABC_unchar_transporter"/>
    <property type="match status" value="1"/>
</dbReference>
<dbReference type="InterPro" id="IPR007487">
    <property type="entry name" value="ABC_transpt-TYRBP-like"/>
</dbReference>
<comment type="caution">
    <text evidence="1">The sequence shown here is derived from an EMBL/GenBank/DDBJ whole genome shotgun (WGS) entry which is preliminary data.</text>
</comment>
<reference evidence="1 2" key="1">
    <citation type="submission" date="2014-09" db="EMBL/GenBank/DDBJ databases">
        <title>Draft genome of Bradyrhizobium japonicum Is-34.</title>
        <authorList>
            <person name="Tsurumaru H."/>
            <person name="Yamakawa T."/>
            <person name="Hashimoto S."/>
            <person name="Okizaki K."/>
            <person name="Kanesaki Y."/>
            <person name="Yoshikawa H."/>
            <person name="Yajima S."/>
        </authorList>
    </citation>
    <scope>NUCLEOTIDE SEQUENCE [LARGE SCALE GENOMIC DNA]</scope>
    <source>
        <strain evidence="1 2">Is-34</strain>
    </source>
</reference>
<name>A0A0A3YH18_BRAJP</name>
<dbReference type="Gene3D" id="3.40.50.2300">
    <property type="match status" value="2"/>
</dbReference>
<sequence length="240" mass="25766">MAIELVRTRPDVVFALAPAAGHAAQRATRNIPIVVLADDLVTSGLVGSMPRPDGNLTGVSIFAFHLDVKRLELLHEALPSAQRIGILAESDRSFDALERAARLLGVEIMLFKAGANKEVTDAIDAMKAKSIDAVNVLASAKLWSIHSLIIEQLALHRIPSIWQWPQGAEDGGLIAYGPRLDGVLRLCGRQIVRLLRGTKVADVPVEQPTELILGINLRAAKALGVGIPPTLLSRADQVLD</sequence>
<dbReference type="EMBL" id="JRPN01000085">
    <property type="protein sequence ID" value="KGT72973.1"/>
    <property type="molecule type" value="Genomic_DNA"/>
</dbReference>
<evidence type="ECO:0008006" key="3">
    <source>
        <dbReference type="Google" id="ProtNLM"/>
    </source>
</evidence>
<evidence type="ECO:0000313" key="2">
    <source>
        <dbReference type="Proteomes" id="UP000030377"/>
    </source>
</evidence>
<proteinExistence type="predicted"/>
<accession>A0A0A3YH18</accession>
<protein>
    <recommendedName>
        <fullName evidence="3">ABC transporter substrate-binding protein</fullName>
    </recommendedName>
</protein>
<dbReference type="AlphaFoldDB" id="A0A0A3YH18"/>
<dbReference type="Pfam" id="PF04392">
    <property type="entry name" value="ABC_sub_bind"/>
    <property type="match status" value="1"/>
</dbReference>
<dbReference type="PANTHER" id="PTHR35271">
    <property type="entry name" value="ABC TRANSPORTER, SUBSTRATE-BINDING LIPOPROTEIN-RELATED"/>
    <property type="match status" value="1"/>
</dbReference>
<dbReference type="PANTHER" id="PTHR35271:SF1">
    <property type="entry name" value="ABC TRANSPORTER, SUBSTRATE-BINDING LIPOPROTEIN"/>
    <property type="match status" value="1"/>
</dbReference>
<evidence type="ECO:0000313" key="1">
    <source>
        <dbReference type="EMBL" id="KGT72973.1"/>
    </source>
</evidence>
<gene>
    <name evidence="1" type="ORF">MA20_47250</name>
</gene>